<feature type="transmembrane region" description="Helical" evidence="1">
    <location>
        <begin position="20"/>
        <end position="38"/>
    </location>
</feature>
<comment type="caution">
    <text evidence="2">The sequence shown here is derived from an EMBL/GenBank/DDBJ whole genome shotgun (WGS) entry which is preliminary data.</text>
</comment>
<proteinExistence type="predicted"/>
<dbReference type="VEuPathDB" id="FungiDB:RhiirA1_449322"/>
<keyword evidence="1" id="KW-1133">Transmembrane helix</keyword>
<gene>
    <name evidence="2" type="ORF">RhiirA4_448190</name>
</gene>
<name>A0A2I1H7P1_9GLOM</name>
<keyword evidence="1" id="KW-0812">Transmembrane</keyword>
<dbReference type="AlphaFoldDB" id="A0A2I1H7P1"/>
<reference evidence="2 3" key="1">
    <citation type="submission" date="2015-10" db="EMBL/GenBank/DDBJ databases">
        <title>Genome analyses suggest a sexual origin of heterokaryosis in a supposedly ancient asexual fungus.</title>
        <authorList>
            <person name="Ropars J."/>
            <person name="Sedzielewska K."/>
            <person name="Noel J."/>
            <person name="Charron P."/>
            <person name="Farinelli L."/>
            <person name="Marton T."/>
            <person name="Kruger M."/>
            <person name="Pelin A."/>
            <person name="Brachmann A."/>
            <person name="Corradi N."/>
        </authorList>
    </citation>
    <scope>NUCLEOTIDE SEQUENCE [LARGE SCALE GENOMIC DNA]</scope>
    <source>
        <strain evidence="2 3">A4</strain>
    </source>
</reference>
<dbReference type="Proteomes" id="UP000234323">
    <property type="component" value="Unassembled WGS sequence"/>
</dbReference>
<accession>A0A2I1H7P1</accession>
<feature type="transmembrane region" description="Helical" evidence="1">
    <location>
        <begin position="268"/>
        <end position="289"/>
    </location>
</feature>
<dbReference type="VEuPathDB" id="FungiDB:FUN_001135"/>
<keyword evidence="1" id="KW-0472">Membrane</keyword>
<dbReference type="EMBL" id="LLXI01001712">
    <property type="protein sequence ID" value="PKY54882.1"/>
    <property type="molecule type" value="Genomic_DNA"/>
</dbReference>
<protein>
    <submittedName>
        <fullName evidence="2">Uncharacterized protein</fullName>
    </submittedName>
</protein>
<sequence>MFLFESRPPFRTTEPKWFAILRFFIAIIFSFALIFYAWNSFGEFVLSINEPGLYISEINETFAYPEFRICPKTLSNYNDNDSLNIHNLYRDISESYSYNDENFHEFQTPIYKDIRKGNYYLISNDSNCRKLTPPNKEASTLRSPFAFLFIITLNDSSVYNYFEIEFKSINISSSKDHNSAKTLRPNQYYITRGQYVIYEFLIKEKTSYSSHLIGWLGLKANIDATFLEIEEKELALPPNVSYTVLELKPKYDFIIHEQQKFQINITKIISNIGGFYGAISGIFVLFFGASKLSPWGICQKYICWWTYRRSFKRSLARRYVSRAGIPLAEDPRELPRGASLQDRIAVLEHLLKEYYLDAYYLEKLRVTRERYLDIRNKNLEAVKLLGDEIGDDLTDGVGLERLEEGSTS</sequence>
<evidence type="ECO:0000313" key="2">
    <source>
        <dbReference type="EMBL" id="PKY54882.1"/>
    </source>
</evidence>
<organism evidence="2 3">
    <name type="scientific">Rhizophagus irregularis</name>
    <dbReference type="NCBI Taxonomy" id="588596"/>
    <lineage>
        <taxon>Eukaryota</taxon>
        <taxon>Fungi</taxon>
        <taxon>Fungi incertae sedis</taxon>
        <taxon>Mucoromycota</taxon>
        <taxon>Glomeromycotina</taxon>
        <taxon>Glomeromycetes</taxon>
        <taxon>Glomerales</taxon>
        <taxon>Glomeraceae</taxon>
        <taxon>Rhizophagus</taxon>
    </lineage>
</organism>
<dbReference type="OrthoDB" id="2403806at2759"/>
<dbReference type="VEuPathDB" id="FungiDB:RhiirFUN_026891"/>
<evidence type="ECO:0000256" key="1">
    <source>
        <dbReference type="SAM" id="Phobius"/>
    </source>
</evidence>
<keyword evidence="3" id="KW-1185">Reference proteome</keyword>
<evidence type="ECO:0000313" key="3">
    <source>
        <dbReference type="Proteomes" id="UP000234323"/>
    </source>
</evidence>